<name>A0A0R3LLX7_9BRAD</name>
<gene>
    <name evidence="1" type="ORF">CQ12_11470</name>
</gene>
<keyword evidence="2" id="KW-1185">Reference proteome</keyword>
<accession>A0A0R3LLX7</accession>
<dbReference type="OrthoDB" id="8007283at2"/>
<organism evidence="1 2">
    <name type="scientific">Bradyrhizobium jicamae</name>
    <dbReference type="NCBI Taxonomy" id="280332"/>
    <lineage>
        <taxon>Bacteria</taxon>
        <taxon>Pseudomonadati</taxon>
        <taxon>Pseudomonadota</taxon>
        <taxon>Alphaproteobacteria</taxon>
        <taxon>Hyphomicrobiales</taxon>
        <taxon>Nitrobacteraceae</taxon>
        <taxon>Bradyrhizobium</taxon>
    </lineage>
</organism>
<protein>
    <submittedName>
        <fullName evidence="1">Uncharacterized protein</fullName>
    </submittedName>
</protein>
<reference evidence="1 2" key="1">
    <citation type="submission" date="2014-03" db="EMBL/GenBank/DDBJ databases">
        <title>Bradyrhizobium valentinum sp. nov., isolated from effective nodules of Lupinus mariae-josephae, a lupine endemic of basic-lime soils in Eastern Spain.</title>
        <authorList>
            <person name="Duran D."/>
            <person name="Rey L."/>
            <person name="Navarro A."/>
            <person name="Busquets A."/>
            <person name="Imperial J."/>
            <person name="Ruiz-Argueso T."/>
        </authorList>
    </citation>
    <scope>NUCLEOTIDE SEQUENCE [LARGE SCALE GENOMIC DNA]</scope>
    <source>
        <strain evidence="1 2">PAC68</strain>
    </source>
</reference>
<proteinExistence type="predicted"/>
<dbReference type="EMBL" id="LLXZ01000118">
    <property type="protein sequence ID" value="KRR06198.1"/>
    <property type="molecule type" value="Genomic_DNA"/>
</dbReference>
<sequence length="305" mass="34334">MTVSIRFYIFADDGLQRISQRVMEGLVHGSDAMPQFAGTKQKVANVIVDLEEGKPARITRADGSFLHFDAAGKVHESLINSGFEAMDTFDALERSKRIKSKVVALSPKLNREKWERDNRWTLSKQDLDLISDDIWKRNRAATPTVQQAKGVAPKPPPVTFEAKEAIREIQTHICGIDSKMEFLTEPALKGFAFEARRLAKDDLDNAVWLGIAEAADRRREILARYRTGSGVWYASIDVIRWDASRRTGRTDSFVHERCNSKKKAEEAARRLLAENAKYFSAESSVEARVVCDLEWADAASGDDDE</sequence>
<evidence type="ECO:0000313" key="1">
    <source>
        <dbReference type="EMBL" id="KRR06198.1"/>
    </source>
</evidence>
<comment type="caution">
    <text evidence="1">The sequence shown here is derived from an EMBL/GenBank/DDBJ whole genome shotgun (WGS) entry which is preliminary data.</text>
</comment>
<dbReference type="Proteomes" id="UP000050863">
    <property type="component" value="Unassembled WGS sequence"/>
</dbReference>
<dbReference type="RefSeq" id="WP_057836831.1">
    <property type="nucleotide sequence ID" value="NZ_LLXZ01000118.1"/>
</dbReference>
<evidence type="ECO:0000313" key="2">
    <source>
        <dbReference type="Proteomes" id="UP000050863"/>
    </source>
</evidence>
<dbReference type="AlphaFoldDB" id="A0A0R3LLX7"/>